<keyword evidence="3" id="KW-1185">Reference proteome</keyword>
<dbReference type="AlphaFoldDB" id="A0A927GDE3"/>
<dbReference type="Gene3D" id="2.60.120.10">
    <property type="entry name" value="Jelly Rolls"/>
    <property type="match status" value="1"/>
</dbReference>
<dbReference type="RefSeq" id="WP_191039088.1">
    <property type="nucleotide sequence ID" value="NZ_JACXAA010000003.1"/>
</dbReference>
<dbReference type="Proteomes" id="UP000653797">
    <property type="component" value="Unassembled WGS sequence"/>
</dbReference>
<reference evidence="2" key="1">
    <citation type="submission" date="2020-09" db="EMBL/GenBank/DDBJ databases">
        <authorList>
            <person name="Kim M.K."/>
        </authorList>
    </citation>
    <scope>NUCLEOTIDE SEQUENCE</scope>
    <source>
        <strain evidence="2">BT704</strain>
    </source>
</reference>
<dbReference type="Pfam" id="PF07883">
    <property type="entry name" value="Cupin_2"/>
    <property type="match status" value="1"/>
</dbReference>
<dbReference type="InterPro" id="IPR013096">
    <property type="entry name" value="Cupin_2"/>
</dbReference>
<evidence type="ECO:0000313" key="2">
    <source>
        <dbReference type="EMBL" id="MBD2753475.1"/>
    </source>
</evidence>
<sequence length="114" mass="12778">MPSLSQIHFSPEEGLRQLQETSNEFVDLFAHGSLVVEYYKPNQVDKQQPHERDEVYVVTSGSGLFNYDGTQTAFKSGDLLVVPAGVEHRFEEFTDDFATWVLFYGPAGGEATKT</sequence>
<dbReference type="InterPro" id="IPR014710">
    <property type="entry name" value="RmlC-like_jellyroll"/>
</dbReference>
<organism evidence="2 3">
    <name type="scientific">Spirosoma validum</name>
    <dbReference type="NCBI Taxonomy" id="2771355"/>
    <lineage>
        <taxon>Bacteria</taxon>
        <taxon>Pseudomonadati</taxon>
        <taxon>Bacteroidota</taxon>
        <taxon>Cytophagia</taxon>
        <taxon>Cytophagales</taxon>
        <taxon>Cytophagaceae</taxon>
        <taxon>Spirosoma</taxon>
    </lineage>
</organism>
<protein>
    <submittedName>
        <fullName evidence="2">Cupin domain-containing protein</fullName>
    </submittedName>
</protein>
<comment type="caution">
    <text evidence="2">The sequence shown here is derived from an EMBL/GenBank/DDBJ whole genome shotgun (WGS) entry which is preliminary data.</text>
</comment>
<proteinExistence type="predicted"/>
<gene>
    <name evidence="2" type="ORF">IC230_11280</name>
</gene>
<feature type="domain" description="Cupin type-2" evidence="1">
    <location>
        <begin position="37"/>
        <end position="100"/>
    </location>
</feature>
<dbReference type="SUPFAM" id="SSF51182">
    <property type="entry name" value="RmlC-like cupins"/>
    <property type="match status" value="1"/>
</dbReference>
<accession>A0A927GDE3</accession>
<evidence type="ECO:0000313" key="3">
    <source>
        <dbReference type="Proteomes" id="UP000653797"/>
    </source>
</evidence>
<dbReference type="InterPro" id="IPR011051">
    <property type="entry name" value="RmlC_Cupin_sf"/>
</dbReference>
<name>A0A927GDE3_9BACT</name>
<dbReference type="EMBL" id="JACXAA010000003">
    <property type="protein sequence ID" value="MBD2753475.1"/>
    <property type="molecule type" value="Genomic_DNA"/>
</dbReference>
<evidence type="ECO:0000259" key="1">
    <source>
        <dbReference type="Pfam" id="PF07883"/>
    </source>
</evidence>